<dbReference type="AlphaFoldDB" id="A0A5J9U2V5"/>
<dbReference type="InterPro" id="IPR033897">
    <property type="entry name" value="SRF-like_MADS-box"/>
</dbReference>
<evidence type="ECO:0000256" key="5">
    <source>
        <dbReference type="ARBA" id="ARBA00023242"/>
    </source>
</evidence>
<dbReference type="OrthoDB" id="691496at2759"/>
<dbReference type="PANTHER" id="PTHR11945:SF634">
    <property type="entry name" value="MADS-BOX DOMAIN-CONTAINING PROTEIN"/>
    <property type="match status" value="1"/>
</dbReference>
<evidence type="ECO:0000313" key="7">
    <source>
        <dbReference type="EMBL" id="TVU17946.1"/>
    </source>
</evidence>
<keyword evidence="3" id="KW-0238">DNA-binding</keyword>
<dbReference type="Gramene" id="TVU17946">
    <property type="protein sequence ID" value="TVU17946"/>
    <property type="gene ID" value="EJB05_34008"/>
</dbReference>
<dbReference type="Pfam" id="PF04640">
    <property type="entry name" value="PLATZ"/>
    <property type="match status" value="1"/>
</dbReference>
<dbReference type="SMART" id="SM00432">
    <property type="entry name" value="MADS"/>
    <property type="match status" value="1"/>
</dbReference>
<comment type="subcellular location">
    <subcellularLocation>
        <location evidence="1">Nucleus</location>
    </subcellularLocation>
</comment>
<accession>A0A5J9U2V5</accession>
<dbReference type="CDD" id="cd00266">
    <property type="entry name" value="MADS_SRF_like"/>
    <property type="match status" value="1"/>
</dbReference>
<dbReference type="GO" id="GO:0005634">
    <property type="term" value="C:nucleus"/>
    <property type="evidence" value="ECO:0007669"/>
    <property type="project" value="UniProtKB-SubCell"/>
</dbReference>
<organism evidence="7 8">
    <name type="scientific">Eragrostis curvula</name>
    <name type="common">weeping love grass</name>
    <dbReference type="NCBI Taxonomy" id="38414"/>
    <lineage>
        <taxon>Eukaryota</taxon>
        <taxon>Viridiplantae</taxon>
        <taxon>Streptophyta</taxon>
        <taxon>Embryophyta</taxon>
        <taxon>Tracheophyta</taxon>
        <taxon>Spermatophyta</taxon>
        <taxon>Magnoliopsida</taxon>
        <taxon>Liliopsida</taxon>
        <taxon>Poales</taxon>
        <taxon>Poaceae</taxon>
        <taxon>PACMAD clade</taxon>
        <taxon>Chloridoideae</taxon>
        <taxon>Eragrostideae</taxon>
        <taxon>Eragrostidinae</taxon>
        <taxon>Eragrostis</taxon>
    </lineage>
</organism>
<dbReference type="Pfam" id="PF00319">
    <property type="entry name" value="SRF-TF"/>
    <property type="match status" value="1"/>
</dbReference>
<proteinExistence type="predicted"/>
<comment type="caution">
    <text evidence="7">The sequence shown here is derived from an EMBL/GenBank/DDBJ whole genome shotgun (WGS) entry which is preliminary data.</text>
</comment>
<dbReference type="InterPro" id="IPR036879">
    <property type="entry name" value="TF_MADSbox_sf"/>
</dbReference>
<evidence type="ECO:0000256" key="1">
    <source>
        <dbReference type="ARBA" id="ARBA00004123"/>
    </source>
</evidence>
<dbReference type="InterPro" id="IPR006734">
    <property type="entry name" value="PLATZ"/>
</dbReference>
<dbReference type="Proteomes" id="UP000324897">
    <property type="component" value="Chromosome 7"/>
</dbReference>
<dbReference type="EMBL" id="RWGY01000029">
    <property type="protein sequence ID" value="TVU17946.1"/>
    <property type="molecule type" value="Genomic_DNA"/>
</dbReference>
<evidence type="ECO:0000259" key="6">
    <source>
        <dbReference type="PROSITE" id="PS50066"/>
    </source>
</evidence>
<evidence type="ECO:0000313" key="8">
    <source>
        <dbReference type="Proteomes" id="UP000324897"/>
    </source>
</evidence>
<evidence type="ECO:0000256" key="4">
    <source>
        <dbReference type="ARBA" id="ARBA00023163"/>
    </source>
</evidence>
<feature type="domain" description="MADS-box" evidence="6">
    <location>
        <begin position="2"/>
        <end position="54"/>
    </location>
</feature>
<protein>
    <recommendedName>
        <fullName evidence="6">MADS-box domain-containing protein</fullName>
    </recommendedName>
</protein>
<keyword evidence="4" id="KW-0804">Transcription</keyword>
<dbReference type="PROSITE" id="PS50066">
    <property type="entry name" value="MADS_BOX_2"/>
    <property type="match status" value="1"/>
</dbReference>
<dbReference type="GO" id="GO:0000981">
    <property type="term" value="F:DNA-binding transcription factor activity, RNA polymerase II-specific"/>
    <property type="evidence" value="ECO:0007669"/>
    <property type="project" value="InterPro"/>
</dbReference>
<sequence>MARRSKVKIQWIADRRARQQTFLKRRHTLLEKARELSILCDVPAAVVVYGGPGREADPPATWPPAPEATAILQRYPNLSDSSKQKVDLEDFLRERVEMRRKKLGNMKLANRAREVNLVLDELSLGRRRSLDDLPDDLVADVKAEVQRRMMEISSRMEVLMAAPEPPMVPPLAVAPPMLLANSPPLPPPAVEADPAVAAAAADAPPMDIDSWEPINGSFLLEMVAATMDDGSGRDVVPTSEDVERNKHNVVKVNEMEVLLDVGEVQPYLLNGDLVVFLNQRPMEGKGKAGSIASTSIVTSATPSPELAIAIMSVLEMHTRVIASIKFLTFQATMCRGHIKPIACFRPVKAAFVSGTHKPPMVPPHAMGVDHMDNVMKTWMSRSFDESGDKSIWGESRLCCPTTTTTRGMCLSDSYTVSDVNAEVERRMMEISNRMEVLMAAPEPPMVSPLAAAPPMLLANPPSLPPPAVEADAAVAAAAAVARPIDIDSWEPINGRFLLEMVAAIMDDGSGSDLVPTAEDVERVLKEHGLFNNM</sequence>
<dbReference type="Gene3D" id="3.40.1810.10">
    <property type="entry name" value="Transcription factor, MADS-box"/>
    <property type="match status" value="1"/>
</dbReference>
<keyword evidence="8" id="KW-1185">Reference proteome</keyword>
<keyword evidence="2" id="KW-0805">Transcription regulation</keyword>
<evidence type="ECO:0000256" key="3">
    <source>
        <dbReference type="ARBA" id="ARBA00023125"/>
    </source>
</evidence>
<gene>
    <name evidence="7" type="ORF">EJB05_34008</name>
</gene>
<dbReference type="GO" id="GO:0046983">
    <property type="term" value="F:protein dimerization activity"/>
    <property type="evidence" value="ECO:0007669"/>
    <property type="project" value="InterPro"/>
</dbReference>
<keyword evidence="5" id="KW-0539">Nucleus</keyword>
<dbReference type="PANTHER" id="PTHR11945">
    <property type="entry name" value="MADS BOX PROTEIN"/>
    <property type="match status" value="1"/>
</dbReference>
<dbReference type="GO" id="GO:0045944">
    <property type="term" value="P:positive regulation of transcription by RNA polymerase II"/>
    <property type="evidence" value="ECO:0007669"/>
    <property type="project" value="InterPro"/>
</dbReference>
<dbReference type="InterPro" id="IPR002100">
    <property type="entry name" value="TF_MADSbox"/>
</dbReference>
<name>A0A5J9U2V5_9POAL</name>
<dbReference type="PRINTS" id="PR00404">
    <property type="entry name" value="MADSDOMAIN"/>
</dbReference>
<dbReference type="SUPFAM" id="SSF55455">
    <property type="entry name" value="SRF-like"/>
    <property type="match status" value="1"/>
</dbReference>
<evidence type="ECO:0000256" key="2">
    <source>
        <dbReference type="ARBA" id="ARBA00023015"/>
    </source>
</evidence>
<reference evidence="7 8" key="1">
    <citation type="journal article" date="2019" name="Sci. Rep.">
        <title>A high-quality genome of Eragrostis curvula grass provides insights into Poaceae evolution and supports new strategies to enhance forage quality.</title>
        <authorList>
            <person name="Carballo J."/>
            <person name="Santos B.A.C.M."/>
            <person name="Zappacosta D."/>
            <person name="Garbus I."/>
            <person name="Selva J.P."/>
            <person name="Gallo C.A."/>
            <person name="Diaz A."/>
            <person name="Albertini E."/>
            <person name="Caccamo M."/>
            <person name="Echenique V."/>
        </authorList>
    </citation>
    <scope>NUCLEOTIDE SEQUENCE [LARGE SCALE GENOMIC DNA]</scope>
    <source>
        <strain evidence="8">cv. Victoria</strain>
        <tissue evidence="7">Leaf</tissue>
    </source>
</reference>
<dbReference type="GO" id="GO:0000978">
    <property type="term" value="F:RNA polymerase II cis-regulatory region sequence-specific DNA binding"/>
    <property type="evidence" value="ECO:0007669"/>
    <property type="project" value="TreeGrafter"/>
</dbReference>
<feature type="non-terminal residue" evidence="7">
    <location>
        <position position="1"/>
    </location>
</feature>